<dbReference type="GO" id="GO:0005634">
    <property type="term" value="C:nucleus"/>
    <property type="evidence" value="ECO:0007669"/>
    <property type="project" value="UniProtKB-SubCell"/>
</dbReference>
<keyword evidence="2" id="KW-0227">DNA damage</keyword>
<feature type="compositionally biased region" description="Low complexity" evidence="11">
    <location>
        <begin position="122"/>
        <end position="186"/>
    </location>
</feature>
<dbReference type="GO" id="GO:0006355">
    <property type="term" value="P:regulation of DNA-templated transcription"/>
    <property type="evidence" value="ECO:0007669"/>
    <property type="project" value="InterPro"/>
</dbReference>
<evidence type="ECO:0000256" key="2">
    <source>
        <dbReference type="ARBA" id="ARBA00022763"/>
    </source>
</evidence>
<dbReference type="FunFam" id="1.10.274.30:FF:000001">
    <property type="entry name" value="Mortality factor 4-like protein 1"/>
    <property type="match status" value="1"/>
</dbReference>
<keyword evidence="13" id="KW-0808">Transferase</keyword>
<dbReference type="InterPro" id="IPR000953">
    <property type="entry name" value="Chromo/chromo_shadow_dom"/>
</dbReference>
<keyword evidence="7" id="KW-0233">DNA recombination</keyword>
<evidence type="ECO:0000256" key="10">
    <source>
        <dbReference type="ARBA" id="ARBA00071326"/>
    </source>
</evidence>
<dbReference type="PANTHER" id="PTHR10880:SF48">
    <property type="entry name" value="MORTALITY FACTOR 4 LIKE 2"/>
    <property type="match status" value="1"/>
</dbReference>
<comment type="subcellular location">
    <subcellularLocation>
        <location evidence="1">Nucleus</location>
    </subcellularLocation>
</comment>
<keyword evidence="9" id="KW-0539">Nucleus</keyword>
<dbReference type="GO" id="GO:0035267">
    <property type="term" value="C:NuA4 histone acetyltransferase complex"/>
    <property type="evidence" value="ECO:0007669"/>
    <property type="project" value="TreeGrafter"/>
</dbReference>
<dbReference type="SUPFAM" id="SSF54160">
    <property type="entry name" value="Chromo domain-like"/>
    <property type="match status" value="1"/>
</dbReference>
<dbReference type="EMBL" id="GFDL01011554">
    <property type="protein sequence ID" value="JAV23491.1"/>
    <property type="molecule type" value="Transcribed_RNA"/>
</dbReference>
<dbReference type="AlphaFoldDB" id="A0A1Q3F7E2"/>
<dbReference type="InterPro" id="IPR053820">
    <property type="entry name" value="MSL3_chromo-like"/>
</dbReference>
<dbReference type="Pfam" id="PF22732">
    <property type="entry name" value="MSL3_chromo-like"/>
    <property type="match status" value="1"/>
</dbReference>
<dbReference type="FunFam" id="2.30.30.140:FF:000024">
    <property type="entry name" value="Mortality factor 4-like protein 1"/>
    <property type="match status" value="1"/>
</dbReference>
<name>A0A1Q3F7E2_CULTA</name>
<accession>A0A1Q3F7E2</accession>
<dbReference type="Gene3D" id="1.10.274.30">
    <property type="entry name" value="MRG domain"/>
    <property type="match status" value="1"/>
</dbReference>
<dbReference type="SMART" id="SM00298">
    <property type="entry name" value="CHROMO"/>
    <property type="match status" value="1"/>
</dbReference>
<evidence type="ECO:0000256" key="11">
    <source>
        <dbReference type="SAM" id="MobiDB-lite"/>
    </source>
</evidence>
<dbReference type="PANTHER" id="PTHR10880">
    <property type="entry name" value="MORTALITY FACTOR 4-LIKE PROTEIN"/>
    <property type="match status" value="1"/>
</dbReference>
<evidence type="ECO:0000259" key="12">
    <source>
        <dbReference type="SMART" id="SM00298"/>
    </source>
</evidence>
<proteinExistence type="predicted"/>
<dbReference type="InterPro" id="IPR026541">
    <property type="entry name" value="MRG_dom"/>
</dbReference>
<keyword evidence="8" id="KW-0234">DNA repair</keyword>
<dbReference type="InterPro" id="IPR008676">
    <property type="entry name" value="MRG"/>
</dbReference>
<evidence type="ECO:0000256" key="1">
    <source>
        <dbReference type="ARBA" id="ARBA00004123"/>
    </source>
</evidence>
<keyword evidence="5" id="KW-0805">Transcription regulation</keyword>
<evidence type="ECO:0000256" key="5">
    <source>
        <dbReference type="ARBA" id="ARBA00023015"/>
    </source>
</evidence>
<evidence type="ECO:0000256" key="6">
    <source>
        <dbReference type="ARBA" id="ARBA00023163"/>
    </source>
</evidence>
<feature type="compositionally biased region" description="Basic and acidic residues" evidence="11">
    <location>
        <begin position="187"/>
        <end position="205"/>
    </location>
</feature>
<dbReference type="Pfam" id="PF05712">
    <property type="entry name" value="MRG"/>
    <property type="match status" value="1"/>
</dbReference>
<evidence type="ECO:0000256" key="3">
    <source>
        <dbReference type="ARBA" id="ARBA00022853"/>
    </source>
</evidence>
<evidence type="ECO:0000256" key="9">
    <source>
        <dbReference type="ARBA" id="ARBA00023242"/>
    </source>
</evidence>
<keyword evidence="4" id="KW-0007">Acetylation</keyword>
<sequence length="410" mass="44909">MPPKLKFSEGEKVLCFHGPLIYEAKLLKSMAMKDKQVKYFIHYAGWNKNWDEWVPENRVLKYNEANVQRQKEVTKLHSSLAAKNKKANSKAKKADTSAGSSKDGDSRASTPSKEVGKERDGPPSSSETPGTVTPTTSGSSTASTAPAPTSSRSRSSAKSAGTPAGTAGPPASTSTPTTAAAAATTTAKDKSEEKETPTEKRKSEDAPEPGSAAAAARKKRGRSDTTSSNVESEDQFLSKVEVKIKIPDELKPWLVDDWDAISRQNKLVELPAKATVEEIVDNYVQYKKASKVSTAIKENAVQDIAKGIIEYFNVMLGSQLLYKFERPQYAEMIQTNPGVPMAKIYGAFHLLRLFVRLGSMLAFTALDEKAVQSLIGHIQDFLKYMVKNSSTLFSMQQYVNTSPEYHRKAQ</sequence>
<evidence type="ECO:0000256" key="8">
    <source>
        <dbReference type="ARBA" id="ARBA00023204"/>
    </source>
</evidence>
<evidence type="ECO:0000313" key="13">
    <source>
        <dbReference type="EMBL" id="JAV23491.1"/>
    </source>
</evidence>
<dbReference type="GO" id="GO:0016740">
    <property type="term" value="F:transferase activity"/>
    <property type="evidence" value="ECO:0007669"/>
    <property type="project" value="UniProtKB-KW"/>
</dbReference>
<evidence type="ECO:0000256" key="4">
    <source>
        <dbReference type="ARBA" id="ARBA00022990"/>
    </source>
</evidence>
<organism evidence="13">
    <name type="scientific">Culex tarsalis</name>
    <name type="common">Encephalitis mosquito</name>
    <dbReference type="NCBI Taxonomy" id="7177"/>
    <lineage>
        <taxon>Eukaryota</taxon>
        <taxon>Metazoa</taxon>
        <taxon>Ecdysozoa</taxon>
        <taxon>Arthropoda</taxon>
        <taxon>Hexapoda</taxon>
        <taxon>Insecta</taxon>
        <taxon>Pterygota</taxon>
        <taxon>Neoptera</taxon>
        <taxon>Endopterygota</taxon>
        <taxon>Diptera</taxon>
        <taxon>Nematocera</taxon>
        <taxon>Culicoidea</taxon>
        <taxon>Culicidae</taxon>
        <taxon>Culicinae</taxon>
        <taxon>Culicini</taxon>
        <taxon>Culex</taxon>
        <taxon>Culex</taxon>
    </lineage>
</organism>
<dbReference type="Gene3D" id="2.30.30.140">
    <property type="match status" value="1"/>
</dbReference>
<dbReference type="GO" id="GO:0006281">
    <property type="term" value="P:DNA repair"/>
    <property type="evidence" value="ECO:0007669"/>
    <property type="project" value="UniProtKB-KW"/>
</dbReference>
<dbReference type="GO" id="GO:0006310">
    <property type="term" value="P:DNA recombination"/>
    <property type="evidence" value="ECO:0007669"/>
    <property type="project" value="UniProtKB-KW"/>
</dbReference>
<dbReference type="InterPro" id="IPR038217">
    <property type="entry name" value="MRG_C_sf"/>
</dbReference>
<evidence type="ECO:0000256" key="7">
    <source>
        <dbReference type="ARBA" id="ARBA00023172"/>
    </source>
</evidence>
<protein>
    <recommendedName>
        <fullName evidence="10">Mortality factor 4-like protein 1</fullName>
    </recommendedName>
</protein>
<keyword evidence="6" id="KW-0804">Transcription</keyword>
<reference evidence="13" key="1">
    <citation type="submission" date="2017-01" db="EMBL/GenBank/DDBJ databases">
        <title>A deep insight into the sialotranscriptome of adult male and female Cluex tarsalis mosquitoes.</title>
        <authorList>
            <person name="Ribeiro J.M."/>
            <person name="Moreira F."/>
            <person name="Bernard K.A."/>
            <person name="Calvo E."/>
        </authorList>
    </citation>
    <scope>NUCLEOTIDE SEQUENCE</scope>
    <source>
        <strain evidence="13">Kern County</strain>
        <tissue evidence="13">Salivary glands</tissue>
    </source>
</reference>
<feature type="domain" description="Chromo" evidence="12">
    <location>
        <begin position="6"/>
        <end position="75"/>
    </location>
</feature>
<dbReference type="CDD" id="cd18983">
    <property type="entry name" value="CBD_MSL3_like"/>
    <property type="match status" value="1"/>
</dbReference>
<dbReference type="GO" id="GO:0006325">
    <property type="term" value="P:chromatin organization"/>
    <property type="evidence" value="ECO:0007669"/>
    <property type="project" value="UniProtKB-KW"/>
</dbReference>
<keyword evidence="3" id="KW-0156">Chromatin regulator</keyword>
<dbReference type="PROSITE" id="PS51640">
    <property type="entry name" value="MRG"/>
    <property type="match status" value="1"/>
</dbReference>
<dbReference type="InterPro" id="IPR016197">
    <property type="entry name" value="Chromo-like_dom_sf"/>
</dbReference>
<feature type="region of interest" description="Disordered" evidence="11">
    <location>
        <begin position="76"/>
        <end position="234"/>
    </location>
</feature>